<name>A0ABX5Q0X4_9FLAO</name>
<reference evidence="1 2" key="1">
    <citation type="submission" date="2018-06" db="EMBL/GenBank/DDBJ databases">
        <title>Genomic Encyclopedia of Archaeal and Bacterial Type Strains, Phase II (KMG-II): from individual species to whole genera.</title>
        <authorList>
            <person name="Goeker M."/>
        </authorList>
    </citation>
    <scope>NUCLEOTIDE SEQUENCE [LARGE SCALE GENOMIC DNA]</scope>
    <source>
        <strain evidence="1 2">DSM 17205</strain>
    </source>
</reference>
<protein>
    <submittedName>
        <fullName evidence="1">Uncharacterized protein</fullName>
    </submittedName>
</protein>
<evidence type="ECO:0000313" key="1">
    <source>
        <dbReference type="EMBL" id="PZX43656.1"/>
    </source>
</evidence>
<proteinExistence type="predicted"/>
<keyword evidence="2" id="KW-1185">Reference proteome</keyword>
<dbReference type="EMBL" id="QKZR01000001">
    <property type="protein sequence ID" value="PZX43656.1"/>
    <property type="molecule type" value="Genomic_DNA"/>
</dbReference>
<gene>
    <name evidence="1" type="ORF">LX97_00657</name>
</gene>
<comment type="caution">
    <text evidence="1">The sequence shown here is derived from an EMBL/GenBank/DDBJ whole genome shotgun (WGS) entry which is preliminary data.</text>
</comment>
<organism evidence="1 2">
    <name type="scientific">Nonlabens dokdonensis</name>
    <dbReference type="NCBI Taxonomy" id="328515"/>
    <lineage>
        <taxon>Bacteria</taxon>
        <taxon>Pseudomonadati</taxon>
        <taxon>Bacteroidota</taxon>
        <taxon>Flavobacteriia</taxon>
        <taxon>Flavobacteriales</taxon>
        <taxon>Flavobacteriaceae</taxon>
        <taxon>Nonlabens</taxon>
    </lineage>
</organism>
<evidence type="ECO:0000313" key="2">
    <source>
        <dbReference type="Proteomes" id="UP000248584"/>
    </source>
</evidence>
<accession>A0ABX5Q0X4</accession>
<sequence>MVKSSGCMLSIEKCQIILEDNSDRCYSKEEVIQIREFLEKMSRLVNEEASRQKRE</sequence>
<dbReference type="Proteomes" id="UP000248584">
    <property type="component" value="Unassembled WGS sequence"/>
</dbReference>